<dbReference type="KEGG" id="sphj:BSL82_05835"/>
<sequence length="106" mass="11748">MKAARKRRNLSQQRLAELLGREQPTIQRWEAGKSAPKTLPMFVQLCDALGVSADALLGRQPVPSADYLLKIIDEAMIGRRALPAADRRTIADALCKRLRRSAGLPE</sequence>
<keyword evidence="1" id="KW-0238">DNA-binding</keyword>
<dbReference type="PANTHER" id="PTHR46558">
    <property type="entry name" value="TRACRIPTIONAL REGULATORY PROTEIN-RELATED-RELATED"/>
    <property type="match status" value="1"/>
</dbReference>
<dbReference type="EMBL" id="CP018221">
    <property type="protein sequence ID" value="API58890.1"/>
    <property type="molecule type" value="Genomic_DNA"/>
</dbReference>
<dbReference type="PANTHER" id="PTHR46558:SF4">
    <property type="entry name" value="DNA-BIDING PHAGE PROTEIN"/>
    <property type="match status" value="1"/>
</dbReference>
<keyword evidence="4" id="KW-1185">Reference proteome</keyword>
<dbReference type="PROSITE" id="PS50943">
    <property type="entry name" value="HTH_CROC1"/>
    <property type="match status" value="1"/>
</dbReference>
<dbReference type="AlphaFoldDB" id="A0A1L3ZTH0"/>
<evidence type="ECO:0000313" key="4">
    <source>
        <dbReference type="Proteomes" id="UP000182063"/>
    </source>
</evidence>
<dbReference type="OrthoDB" id="9795572at2"/>
<reference evidence="4" key="1">
    <citation type="submission" date="2016-11" db="EMBL/GenBank/DDBJ databases">
        <title>Complete Genome Sequence of alachlor-degrading Sphingomonas sp. strain JJ-A5.</title>
        <authorList>
            <person name="Lee H."/>
            <person name="Ka J.-O."/>
        </authorList>
    </citation>
    <scope>NUCLEOTIDE SEQUENCE [LARGE SCALE GENOMIC DNA]</scope>
    <source>
        <strain evidence="4">JJ-A5</strain>
    </source>
</reference>
<dbReference type="InterPro" id="IPR001387">
    <property type="entry name" value="Cro/C1-type_HTH"/>
</dbReference>
<dbReference type="SMART" id="SM00530">
    <property type="entry name" value="HTH_XRE"/>
    <property type="match status" value="1"/>
</dbReference>
<dbReference type="Gene3D" id="1.10.260.40">
    <property type="entry name" value="lambda repressor-like DNA-binding domains"/>
    <property type="match status" value="1"/>
</dbReference>
<dbReference type="RefSeq" id="WP_072596444.1">
    <property type="nucleotide sequence ID" value="NZ_CP018221.1"/>
</dbReference>
<name>A0A1L3ZTH0_9SPHN</name>
<organism evidence="3 4">
    <name type="scientific">Tardibacter chloracetimidivorans</name>
    <dbReference type="NCBI Taxonomy" id="1921510"/>
    <lineage>
        <taxon>Bacteria</taxon>
        <taxon>Pseudomonadati</taxon>
        <taxon>Pseudomonadota</taxon>
        <taxon>Alphaproteobacteria</taxon>
        <taxon>Sphingomonadales</taxon>
        <taxon>Sphingomonadaceae</taxon>
        <taxon>Tardibacter</taxon>
    </lineage>
</organism>
<protein>
    <recommendedName>
        <fullName evidence="2">HTH cro/C1-type domain-containing protein</fullName>
    </recommendedName>
</protein>
<evidence type="ECO:0000256" key="1">
    <source>
        <dbReference type="ARBA" id="ARBA00023125"/>
    </source>
</evidence>
<dbReference type="InterPro" id="IPR010982">
    <property type="entry name" value="Lambda_DNA-bd_dom_sf"/>
</dbReference>
<dbReference type="SUPFAM" id="SSF47413">
    <property type="entry name" value="lambda repressor-like DNA-binding domains"/>
    <property type="match status" value="1"/>
</dbReference>
<proteinExistence type="predicted"/>
<evidence type="ECO:0000313" key="3">
    <source>
        <dbReference type="EMBL" id="API58890.1"/>
    </source>
</evidence>
<accession>A0A1L3ZTH0</accession>
<dbReference type="Proteomes" id="UP000182063">
    <property type="component" value="Chromosome"/>
</dbReference>
<feature type="domain" description="HTH cro/C1-type" evidence="2">
    <location>
        <begin position="1"/>
        <end position="56"/>
    </location>
</feature>
<gene>
    <name evidence="3" type="ORF">BSL82_05835</name>
</gene>
<dbReference type="CDD" id="cd00093">
    <property type="entry name" value="HTH_XRE"/>
    <property type="match status" value="1"/>
</dbReference>
<dbReference type="GO" id="GO:0003677">
    <property type="term" value="F:DNA binding"/>
    <property type="evidence" value="ECO:0007669"/>
    <property type="project" value="UniProtKB-KW"/>
</dbReference>
<dbReference type="Pfam" id="PF01381">
    <property type="entry name" value="HTH_3"/>
    <property type="match status" value="1"/>
</dbReference>
<evidence type="ECO:0000259" key="2">
    <source>
        <dbReference type="PROSITE" id="PS50943"/>
    </source>
</evidence>